<accession>Q894K0</accession>
<dbReference type="InterPro" id="IPR010572">
    <property type="entry name" value="Tail_dom"/>
</dbReference>
<feature type="domain" description="Tail spike" evidence="2">
    <location>
        <begin position="88"/>
        <end position="357"/>
    </location>
</feature>
<dbReference type="Pfam" id="PF06605">
    <property type="entry name" value="Prophage_tail"/>
    <property type="match status" value="1"/>
</dbReference>
<evidence type="ECO:0000259" key="2">
    <source>
        <dbReference type="Pfam" id="PF06605"/>
    </source>
</evidence>
<feature type="coiled-coil region" evidence="1">
    <location>
        <begin position="349"/>
        <end position="376"/>
    </location>
</feature>
<gene>
    <name evidence="3" type="ordered locus">CTC_01542</name>
</gene>
<dbReference type="STRING" id="212717.CTC_01542"/>
<dbReference type="OrthoDB" id="4387735at2"/>
<dbReference type="Gene3D" id="1.20.120.20">
    <property type="entry name" value="Apolipoprotein"/>
    <property type="match status" value="1"/>
</dbReference>
<dbReference type="GeneID" id="24255064"/>
<evidence type="ECO:0000313" key="4">
    <source>
        <dbReference type="Proteomes" id="UP000001412"/>
    </source>
</evidence>
<reference evidence="3 4" key="1">
    <citation type="journal article" date="2003" name="Proc. Natl. Acad. Sci. U.S.A.">
        <title>The genome sequence of Clostridium tetani, the causative agent of tetanus disease.</title>
        <authorList>
            <person name="Brueggemann H."/>
            <person name="Baumer S."/>
            <person name="Fricke W.F."/>
            <person name="Wiezer A."/>
            <person name="Liesegang H."/>
            <person name="Decker I."/>
            <person name="Herzberg C."/>
            <person name="Martinez-Arias R."/>
            <person name="Merkl R."/>
            <person name="Henne A."/>
            <person name="Gottschalk G."/>
        </authorList>
    </citation>
    <scope>NUCLEOTIDE SEQUENCE [LARGE SCALE GENOMIC DNA]</scope>
    <source>
        <strain evidence="4">Massachusetts / E88</strain>
    </source>
</reference>
<name>Q894K0_CLOTE</name>
<dbReference type="Proteomes" id="UP000001412">
    <property type="component" value="Chromosome"/>
</dbReference>
<evidence type="ECO:0000256" key="1">
    <source>
        <dbReference type="SAM" id="Coils"/>
    </source>
</evidence>
<dbReference type="RefSeq" id="WP_011099752.1">
    <property type="nucleotide sequence ID" value="NC_004557.1"/>
</dbReference>
<keyword evidence="4" id="KW-1185">Reference proteome</keyword>
<dbReference type="NCBIfam" id="TIGR01665">
    <property type="entry name" value="put_anti_recept"/>
    <property type="match status" value="1"/>
</dbReference>
<keyword evidence="1" id="KW-0175">Coiled coil</keyword>
<dbReference type="SUPFAM" id="SSF58113">
    <property type="entry name" value="Apolipoprotein A-I"/>
    <property type="match status" value="1"/>
</dbReference>
<dbReference type="KEGG" id="ctc:CTC_01542"/>
<sequence>MLKVYDKLATEFSSNGLAILNNTIRCDVEEELNGYYGLELIHPYNSKSKHLKKDNILKVSTPQGLQLFRIDRVVKTLSNIEVYAKHIFYDLKDNFLEDCRPKNMGADEAIKYIFSNMQYPTKFKASSNLNTESTAYYIRKNPIEILLGDSETSFNSRWGGELYRDNYIVKMLEKIGQDTGVHIQYGKNLTGLEAHVDEEEVATRVMPTGLTESDSSLLLPEKYIDSPLINEYPHPKIKHIHMGEYKVNSDRTQGAVLTKDEVYQLLRDKVDHMFKMGLDKPIINYTVDFIELSKTEEYKHYKQLEELHIGDKLKVTHKELGIDTEQRVVKYIWDALNEEYIELELGMIQKSIEMTLTKVTKKADTLEEELQYTREDTYNNFVDTNNTIKETAKDIRYEMKVGDEYLNSYITQTAREIRTEVNDVDNKLHSEIVQTADKIMTYVVDENENMNSRITQTAKEIRLEVNDVDNKLQSEIVQTADEIKLMVSDTEKELNSKIEITADKIESKVQDNYRDLSSWISQEADKIEMVVDGRGDIRAAKIALAISEDYSAISMIADRIEIKPHSGIIEFPYGQDIDCRGGDIRIRNSSNNYLKISGDFDFYNRGSILASITPSGIYFKGRRVKLEGEA</sequence>
<dbReference type="AlphaFoldDB" id="Q894K0"/>
<organism evidence="3 4">
    <name type="scientific">Clostridium tetani (strain Massachusetts / E88)</name>
    <dbReference type="NCBI Taxonomy" id="212717"/>
    <lineage>
        <taxon>Bacteria</taxon>
        <taxon>Bacillati</taxon>
        <taxon>Bacillota</taxon>
        <taxon>Clostridia</taxon>
        <taxon>Eubacteriales</taxon>
        <taxon>Clostridiaceae</taxon>
        <taxon>Clostridium</taxon>
    </lineage>
</organism>
<protein>
    <submittedName>
        <fullName evidence="3">Conserved phage-related protein</fullName>
    </submittedName>
</protein>
<evidence type="ECO:0000313" key="3">
    <source>
        <dbReference type="EMBL" id="AAO36092.1"/>
    </source>
</evidence>
<dbReference type="EMBL" id="AE015927">
    <property type="protein sequence ID" value="AAO36092.1"/>
    <property type="molecule type" value="Genomic_DNA"/>
</dbReference>
<dbReference type="InterPro" id="IPR007119">
    <property type="entry name" value="Phage_tail_spike_N"/>
</dbReference>
<proteinExistence type="predicted"/>
<dbReference type="HOGENOM" id="CLU_027701_1_0_9"/>